<dbReference type="EC" id="1.-.-.-" evidence="3"/>
<dbReference type="InterPro" id="IPR012349">
    <property type="entry name" value="Split_barrel_FMN-bd"/>
</dbReference>
<dbReference type="Gene3D" id="2.30.110.10">
    <property type="entry name" value="Electron Transport, Fmn-binding Protein, Chain A"/>
    <property type="match status" value="1"/>
</dbReference>
<dbReference type="EMBL" id="CP070499">
    <property type="protein sequence ID" value="QSB17477.1"/>
    <property type="molecule type" value="Genomic_DNA"/>
</dbReference>
<dbReference type="SUPFAM" id="SSF50475">
    <property type="entry name" value="FMN-binding split barrel"/>
    <property type="match status" value="1"/>
</dbReference>
<dbReference type="Proteomes" id="UP000662857">
    <property type="component" value="Chromosome"/>
</dbReference>
<sequence>MAELAAAKYVLLTTYRRDGRAVATPVWIVPFDGALGVWTVADSGKVKRIRREPAVTVATCDIRGNQPGPAYPARAEVLPAAASDRVGRAVLAKYGLVGRLTMWGSRLRRGRAGTVGLRIQLSADEPVTGD</sequence>
<protein>
    <submittedName>
        <fullName evidence="3">PPOX class F420-dependent oxidoreductase</fullName>
        <ecNumber evidence="3">1.-.-.-</ecNumber>
    </submittedName>
</protein>
<dbReference type="PANTHER" id="PTHR35176">
    <property type="entry name" value="HEME OXYGENASE HI_0854-RELATED"/>
    <property type="match status" value="1"/>
</dbReference>
<dbReference type="InterPro" id="IPR052019">
    <property type="entry name" value="F420H2_bilvrd_red/Heme_oxyg"/>
</dbReference>
<dbReference type="GO" id="GO:0016627">
    <property type="term" value="F:oxidoreductase activity, acting on the CH-CH group of donors"/>
    <property type="evidence" value="ECO:0007669"/>
    <property type="project" value="TreeGrafter"/>
</dbReference>
<reference evidence="3" key="1">
    <citation type="submission" date="2021-02" db="EMBL/GenBank/DDBJ databases">
        <title>Natrosporangium hydrolyticum gen. nov., sp. nov, a haloalkaliphilic actinobacterium from a soda solonchak soil.</title>
        <authorList>
            <person name="Sorokin D.Y."/>
            <person name="Khijniak T.V."/>
            <person name="Zakharycheva A.P."/>
            <person name="Boueva O.V."/>
            <person name="Ariskina E.V."/>
            <person name="Hahnke R.L."/>
            <person name="Bunk B."/>
            <person name="Sproer C."/>
            <person name="Schumann P."/>
            <person name="Evtushenko L.I."/>
            <person name="Kublanov I.V."/>
        </authorList>
    </citation>
    <scope>NUCLEOTIDE SEQUENCE</scope>
    <source>
        <strain evidence="3">DSM 106523</strain>
    </source>
</reference>
<dbReference type="RefSeq" id="WP_239679519.1">
    <property type="nucleotide sequence ID" value="NZ_CP070499.1"/>
</dbReference>
<feature type="domain" description="Pyridoxamine 5'-phosphate oxidase N-terminal" evidence="2">
    <location>
        <begin position="3"/>
        <end position="95"/>
    </location>
</feature>
<evidence type="ECO:0000259" key="2">
    <source>
        <dbReference type="Pfam" id="PF01243"/>
    </source>
</evidence>
<dbReference type="GO" id="GO:0005829">
    <property type="term" value="C:cytosol"/>
    <property type="evidence" value="ECO:0007669"/>
    <property type="project" value="TreeGrafter"/>
</dbReference>
<evidence type="ECO:0000313" key="3">
    <source>
        <dbReference type="EMBL" id="QSB17477.1"/>
    </source>
</evidence>
<dbReference type="KEGG" id="nhy:JQS43_20870"/>
<evidence type="ECO:0000313" key="4">
    <source>
        <dbReference type="Proteomes" id="UP000662857"/>
    </source>
</evidence>
<organism evidence="3 4">
    <name type="scientific">Natronosporangium hydrolyticum</name>
    <dbReference type="NCBI Taxonomy" id="2811111"/>
    <lineage>
        <taxon>Bacteria</taxon>
        <taxon>Bacillati</taxon>
        <taxon>Actinomycetota</taxon>
        <taxon>Actinomycetes</taxon>
        <taxon>Micromonosporales</taxon>
        <taxon>Micromonosporaceae</taxon>
        <taxon>Natronosporangium</taxon>
    </lineage>
</organism>
<accession>A0A895YI09</accession>
<dbReference type="InterPro" id="IPR019965">
    <property type="entry name" value="PPOX_F420-dep_Rv2061_put"/>
</dbReference>
<dbReference type="AlphaFoldDB" id="A0A895YI09"/>
<dbReference type="NCBIfam" id="TIGR03666">
    <property type="entry name" value="Rv2061_F420"/>
    <property type="match status" value="1"/>
</dbReference>
<evidence type="ECO:0000256" key="1">
    <source>
        <dbReference type="ARBA" id="ARBA00023002"/>
    </source>
</evidence>
<dbReference type="InterPro" id="IPR011576">
    <property type="entry name" value="Pyridox_Oxase_N"/>
</dbReference>
<dbReference type="Pfam" id="PF01243">
    <property type="entry name" value="PNPOx_N"/>
    <property type="match status" value="1"/>
</dbReference>
<proteinExistence type="predicted"/>
<keyword evidence="1 3" id="KW-0560">Oxidoreductase</keyword>
<dbReference type="PANTHER" id="PTHR35176:SF11">
    <property type="entry name" value="PYRIDOXAMINE 5'-PHOSPHATE OXIDASE FAMILY PROTEIN"/>
    <property type="match status" value="1"/>
</dbReference>
<dbReference type="GO" id="GO:0070967">
    <property type="term" value="F:coenzyme F420 binding"/>
    <property type="evidence" value="ECO:0007669"/>
    <property type="project" value="TreeGrafter"/>
</dbReference>
<name>A0A895YI09_9ACTN</name>
<gene>
    <name evidence="3" type="ORF">JQS43_20870</name>
</gene>
<keyword evidence="4" id="KW-1185">Reference proteome</keyword>